<evidence type="ECO:0000259" key="6">
    <source>
        <dbReference type="PROSITE" id="PS50112"/>
    </source>
</evidence>
<feature type="domain" description="PAC" evidence="7">
    <location>
        <begin position="213"/>
        <end position="265"/>
    </location>
</feature>
<name>A0A840UE84_9GAMM</name>
<dbReference type="Pfam" id="PF13426">
    <property type="entry name" value="PAS_9"/>
    <property type="match status" value="1"/>
</dbReference>
<dbReference type="PROSITE" id="PS50112">
    <property type="entry name" value="PAS"/>
    <property type="match status" value="2"/>
</dbReference>
<keyword evidence="1" id="KW-0418">Kinase</keyword>
<dbReference type="InterPro" id="IPR000700">
    <property type="entry name" value="PAS-assoc_C"/>
</dbReference>
<evidence type="ECO:0000313" key="9">
    <source>
        <dbReference type="Proteomes" id="UP000591735"/>
    </source>
</evidence>
<dbReference type="InterPro" id="IPR000014">
    <property type="entry name" value="PAS"/>
</dbReference>
<evidence type="ECO:0000256" key="4">
    <source>
        <dbReference type="SAM" id="Coils"/>
    </source>
</evidence>
<comment type="caution">
    <text evidence="8">The sequence shown here is derived from an EMBL/GenBank/DDBJ whole genome shotgun (WGS) entry which is preliminary data.</text>
</comment>
<dbReference type="Gene3D" id="1.10.287.950">
    <property type="entry name" value="Methyl-accepting chemotaxis protein"/>
    <property type="match status" value="1"/>
</dbReference>
<keyword evidence="2 3" id="KW-0807">Transducer</keyword>
<dbReference type="InterPro" id="IPR001610">
    <property type="entry name" value="PAC"/>
</dbReference>
<dbReference type="NCBIfam" id="TIGR00229">
    <property type="entry name" value="sensory_box"/>
    <property type="match status" value="2"/>
</dbReference>
<dbReference type="SMART" id="SM00091">
    <property type="entry name" value="PAS"/>
    <property type="match status" value="2"/>
</dbReference>
<proteinExistence type="predicted"/>
<feature type="coiled-coil region" evidence="4">
    <location>
        <begin position="295"/>
        <end position="322"/>
    </location>
</feature>
<feature type="domain" description="PAS" evidence="6">
    <location>
        <begin position="40"/>
        <end position="64"/>
    </location>
</feature>
<dbReference type="InterPro" id="IPR004089">
    <property type="entry name" value="MCPsignal_dom"/>
</dbReference>
<organism evidence="8 9">
    <name type="scientific">Marinobacter oulmenensis</name>
    <dbReference type="NCBI Taxonomy" id="643747"/>
    <lineage>
        <taxon>Bacteria</taxon>
        <taxon>Pseudomonadati</taxon>
        <taxon>Pseudomonadota</taxon>
        <taxon>Gammaproteobacteria</taxon>
        <taxon>Pseudomonadales</taxon>
        <taxon>Marinobacteraceae</taxon>
        <taxon>Marinobacter</taxon>
    </lineage>
</organism>
<dbReference type="CDD" id="cd00130">
    <property type="entry name" value="PAS"/>
    <property type="match status" value="2"/>
</dbReference>
<dbReference type="PROSITE" id="PS50113">
    <property type="entry name" value="PAC"/>
    <property type="match status" value="2"/>
</dbReference>
<evidence type="ECO:0000256" key="3">
    <source>
        <dbReference type="PROSITE-ProRule" id="PRU00284"/>
    </source>
</evidence>
<evidence type="ECO:0000259" key="5">
    <source>
        <dbReference type="PROSITE" id="PS50111"/>
    </source>
</evidence>
<dbReference type="PROSITE" id="PS50111">
    <property type="entry name" value="CHEMOTAXIS_TRANSDUC_2"/>
    <property type="match status" value="1"/>
</dbReference>
<dbReference type="SMART" id="SM00086">
    <property type="entry name" value="PAC"/>
    <property type="match status" value="2"/>
</dbReference>
<dbReference type="InterPro" id="IPR013656">
    <property type="entry name" value="PAS_4"/>
</dbReference>
<dbReference type="GO" id="GO:0006935">
    <property type="term" value="P:chemotaxis"/>
    <property type="evidence" value="ECO:0007669"/>
    <property type="project" value="InterPro"/>
</dbReference>
<dbReference type="PANTHER" id="PTHR24422:SF10">
    <property type="entry name" value="CHEMOTAXIS PROTEIN METHYLTRANSFERASE 2"/>
    <property type="match status" value="1"/>
</dbReference>
<feature type="domain" description="PAC" evidence="7">
    <location>
        <begin position="93"/>
        <end position="145"/>
    </location>
</feature>
<protein>
    <submittedName>
        <fullName evidence="8">Methyl-accepting chemotaxis protein</fullName>
    </submittedName>
</protein>
<dbReference type="Proteomes" id="UP000591735">
    <property type="component" value="Unassembled WGS sequence"/>
</dbReference>
<dbReference type="InterPro" id="IPR050903">
    <property type="entry name" value="Bact_Chemotaxis_MeTrfase"/>
</dbReference>
<dbReference type="SUPFAM" id="SSF55785">
    <property type="entry name" value="PYP-like sensor domain (PAS domain)"/>
    <property type="match status" value="2"/>
</dbReference>
<dbReference type="PANTHER" id="PTHR24422">
    <property type="entry name" value="CHEMOTAXIS PROTEIN METHYLTRANSFERASE"/>
    <property type="match status" value="1"/>
</dbReference>
<dbReference type="GO" id="GO:0016020">
    <property type="term" value="C:membrane"/>
    <property type="evidence" value="ECO:0007669"/>
    <property type="project" value="InterPro"/>
</dbReference>
<dbReference type="SMART" id="SM00283">
    <property type="entry name" value="MA"/>
    <property type="match status" value="1"/>
</dbReference>
<dbReference type="PRINTS" id="PR00260">
    <property type="entry name" value="CHEMTRNSDUCR"/>
</dbReference>
<evidence type="ECO:0000313" key="8">
    <source>
        <dbReference type="EMBL" id="MBB5321011.1"/>
    </source>
</evidence>
<dbReference type="GO" id="GO:0004888">
    <property type="term" value="F:transmembrane signaling receptor activity"/>
    <property type="evidence" value="ECO:0007669"/>
    <property type="project" value="InterPro"/>
</dbReference>
<dbReference type="InterPro" id="IPR035965">
    <property type="entry name" value="PAS-like_dom_sf"/>
</dbReference>
<dbReference type="InterPro" id="IPR004090">
    <property type="entry name" value="Chemotax_Me-accpt_rcpt"/>
</dbReference>
<dbReference type="GO" id="GO:0007165">
    <property type="term" value="P:signal transduction"/>
    <property type="evidence" value="ECO:0007669"/>
    <property type="project" value="UniProtKB-KW"/>
</dbReference>
<dbReference type="Pfam" id="PF08448">
    <property type="entry name" value="PAS_4"/>
    <property type="match status" value="1"/>
</dbReference>
<gene>
    <name evidence="8" type="ORF">HNR38_001497</name>
</gene>
<dbReference type="SUPFAM" id="SSF58104">
    <property type="entry name" value="Methyl-accepting chemotaxis protein (MCP) signaling domain"/>
    <property type="match status" value="1"/>
</dbReference>
<feature type="domain" description="Methyl-accepting transducer" evidence="5">
    <location>
        <begin position="242"/>
        <end position="433"/>
    </location>
</feature>
<evidence type="ECO:0000256" key="1">
    <source>
        <dbReference type="ARBA" id="ARBA00022777"/>
    </source>
</evidence>
<accession>A0A840UE84</accession>
<dbReference type="Pfam" id="PF00015">
    <property type="entry name" value="MCPsignal"/>
    <property type="match status" value="1"/>
</dbReference>
<reference evidence="8 9" key="1">
    <citation type="submission" date="2020-08" db="EMBL/GenBank/DDBJ databases">
        <title>Genomic Encyclopedia of Type Strains, Phase IV (KMG-IV): sequencing the most valuable type-strain genomes for metagenomic binning, comparative biology and taxonomic classification.</title>
        <authorList>
            <person name="Goeker M."/>
        </authorList>
    </citation>
    <scope>NUCLEOTIDE SEQUENCE [LARGE SCALE GENOMIC DNA]</scope>
    <source>
        <strain evidence="8 9">DSM 22359</strain>
    </source>
</reference>
<evidence type="ECO:0000256" key="2">
    <source>
        <dbReference type="ARBA" id="ARBA00023224"/>
    </source>
</evidence>
<keyword evidence="1" id="KW-0808">Transferase</keyword>
<dbReference type="GO" id="GO:0016301">
    <property type="term" value="F:kinase activity"/>
    <property type="evidence" value="ECO:0007669"/>
    <property type="project" value="UniProtKB-KW"/>
</dbReference>
<sequence>MFLTQKKKQQMADDRRQASQCQAVLNAIRAASVTVDFTPDGLILDVSDHFAELVGYRREELVGQHHSLFCDREWVNSGEYRRFWESLRRGQPHSDTYPRRDRQGRRLWLEATYFPVADESGEIDRVMKIASDVTEKHDQLRDQRAALASVQRSMAIIEFDPDGTILTANDNFLSAVGYRLEDVRGQHHRMFCDDDFYRENPDFWRGLAQGEFRSGRFHRLRSDGADLWLEASYNPVLDENGQVVKVIKFASDITERVEEALQTRDAAAVASATATQTVNIIGRADEALQQSKATAERIESGVDEAKRLIAELNERSQSIEKMVDTIAGVADQTNLLALNAAIEAARAGEHGRGFAVVADEVRKLAANTSGATDEIADVIHTILGLSGGVEQQITDVLAVAVEGRQQSVAVEDVVGEIRDGAGSVLDAIDAIGR</sequence>
<feature type="domain" description="PAS" evidence="6">
    <location>
        <begin position="156"/>
        <end position="186"/>
    </location>
</feature>
<keyword evidence="4" id="KW-0175">Coiled coil</keyword>
<dbReference type="AlphaFoldDB" id="A0A840UE84"/>
<evidence type="ECO:0000259" key="7">
    <source>
        <dbReference type="PROSITE" id="PS50113"/>
    </source>
</evidence>
<keyword evidence="9" id="KW-1185">Reference proteome</keyword>
<dbReference type="EMBL" id="JACHFE010000003">
    <property type="protein sequence ID" value="MBB5321011.1"/>
    <property type="molecule type" value="Genomic_DNA"/>
</dbReference>
<dbReference type="Gene3D" id="3.30.450.20">
    <property type="entry name" value="PAS domain"/>
    <property type="match status" value="2"/>
</dbReference>